<evidence type="ECO:0000256" key="1">
    <source>
        <dbReference type="SAM" id="Phobius"/>
    </source>
</evidence>
<reference evidence="2 3" key="1">
    <citation type="submission" date="2022-04" db="EMBL/GenBank/DDBJ databases">
        <title>Halobacillus sp. isolated from saltern.</title>
        <authorList>
            <person name="Won M."/>
            <person name="Lee C.-M."/>
            <person name="Woen H.-Y."/>
            <person name="Kwon S.-W."/>
        </authorList>
    </citation>
    <scope>NUCLEOTIDE SEQUENCE [LARGE SCALE GENOMIC DNA]</scope>
    <source>
        <strain evidence="2 3">SSBR10-3</strain>
    </source>
</reference>
<keyword evidence="1" id="KW-1133">Transmembrane helix</keyword>
<sequence length="78" mass="8723">MRDKLIWIPLSVSIGTMALLYLVGNVFDFSFLRLNIDFNEPLEKGFIVDADMAIFPFAIGLAAGFITERRLKAQNAEG</sequence>
<keyword evidence="3" id="KW-1185">Reference proteome</keyword>
<feature type="transmembrane region" description="Helical" evidence="1">
    <location>
        <begin position="7"/>
        <end position="27"/>
    </location>
</feature>
<protein>
    <submittedName>
        <fullName evidence="2">Uncharacterized protein</fullName>
    </submittedName>
</protein>
<evidence type="ECO:0000313" key="3">
    <source>
        <dbReference type="Proteomes" id="UP000831787"/>
    </source>
</evidence>
<name>A0ABY4EFL2_9BACI</name>
<keyword evidence="1" id="KW-0472">Membrane</keyword>
<dbReference type="EMBL" id="CP095073">
    <property type="protein sequence ID" value="UOQ42853.1"/>
    <property type="molecule type" value="Genomic_DNA"/>
</dbReference>
<proteinExistence type="predicted"/>
<dbReference type="RefSeq" id="WP_244708213.1">
    <property type="nucleotide sequence ID" value="NZ_CP095073.1"/>
</dbReference>
<keyword evidence="1" id="KW-0812">Transmembrane</keyword>
<organism evidence="2 3">
    <name type="scientific">Halobacillus salinarum</name>
    <dbReference type="NCBI Taxonomy" id="2932257"/>
    <lineage>
        <taxon>Bacteria</taxon>
        <taxon>Bacillati</taxon>
        <taxon>Bacillota</taxon>
        <taxon>Bacilli</taxon>
        <taxon>Bacillales</taxon>
        <taxon>Bacillaceae</taxon>
        <taxon>Halobacillus</taxon>
    </lineage>
</organism>
<dbReference type="Proteomes" id="UP000831787">
    <property type="component" value="Chromosome"/>
</dbReference>
<feature type="transmembrane region" description="Helical" evidence="1">
    <location>
        <begin position="47"/>
        <end position="66"/>
    </location>
</feature>
<evidence type="ECO:0000313" key="2">
    <source>
        <dbReference type="EMBL" id="UOQ42853.1"/>
    </source>
</evidence>
<accession>A0ABY4EFL2</accession>
<gene>
    <name evidence="2" type="ORF">MUN89_12865</name>
</gene>